<dbReference type="SUPFAM" id="SSF48613">
    <property type="entry name" value="Heme oxygenase-like"/>
    <property type="match status" value="1"/>
</dbReference>
<comment type="pathway">
    <text evidence="2">Cofactor biosynthesis; thiamine diphosphate biosynthesis.</text>
</comment>
<organism evidence="10 11">
    <name type="scientific">Weissella ceti</name>
    <dbReference type="NCBI Taxonomy" id="759620"/>
    <lineage>
        <taxon>Bacteria</taxon>
        <taxon>Bacillati</taxon>
        <taxon>Bacillota</taxon>
        <taxon>Bacilli</taxon>
        <taxon>Lactobacillales</taxon>
        <taxon>Lactobacillaceae</taxon>
        <taxon>Weissella</taxon>
    </lineage>
</organism>
<reference evidence="10 11" key="1">
    <citation type="submission" date="2022-10" db="EMBL/GenBank/DDBJ databases">
        <title>Weissella fermenti sp. nov., isolated from fermented cabbage.</title>
        <authorList>
            <person name="Lee J.K."/>
            <person name="Baek J.H."/>
            <person name="Choi D.G."/>
            <person name="Kim J.M."/>
            <person name="Jeon C.O."/>
        </authorList>
    </citation>
    <scope>NUCLEOTIDE SEQUENCE [LARGE SCALE GENOMIC DNA]</scope>
    <source>
        <strain evidence="10 11">KACC 18534</strain>
    </source>
</reference>
<dbReference type="InterPro" id="IPR050967">
    <property type="entry name" value="Thiamine_Salvage_TenA"/>
</dbReference>
<dbReference type="Gene3D" id="1.20.910.10">
    <property type="entry name" value="Heme oxygenase-like"/>
    <property type="match status" value="1"/>
</dbReference>
<evidence type="ECO:0000256" key="6">
    <source>
        <dbReference type="ARBA" id="ARBA00013647"/>
    </source>
</evidence>
<evidence type="ECO:0000256" key="4">
    <source>
        <dbReference type="ARBA" id="ARBA00011881"/>
    </source>
</evidence>
<accession>A0ABT3E401</accession>
<evidence type="ECO:0000259" key="9">
    <source>
        <dbReference type="Pfam" id="PF03070"/>
    </source>
</evidence>
<dbReference type="InterPro" id="IPR004305">
    <property type="entry name" value="Thiaminase-2/PQQC"/>
</dbReference>
<proteinExistence type="inferred from homology"/>
<keyword evidence="7" id="KW-0784">Thiamine biosynthesis</keyword>
<evidence type="ECO:0000256" key="3">
    <source>
        <dbReference type="ARBA" id="ARBA00010264"/>
    </source>
</evidence>
<keyword evidence="11" id="KW-1185">Reference proteome</keyword>
<protein>
    <recommendedName>
        <fullName evidence="6">Aminopyrimidine aminohydrolase</fullName>
        <ecNumber evidence="5">3.5.99.2</ecNumber>
    </recommendedName>
</protein>
<evidence type="ECO:0000313" key="10">
    <source>
        <dbReference type="EMBL" id="MCW0953148.1"/>
    </source>
</evidence>
<evidence type="ECO:0000256" key="1">
    <source>
        <dbReference type="ARBA" id="ARBA00001881"/>
    </source>
</evidence>
<dbReference type="Proteomes" id="UP001526225">
    <property type="component" value="Unassembled WGS sequence"/>
</dbReference>
<dbReference type="PANTHER" id="PTHR43198:SF2">
    <property type="entry name" value="SI:CH1073-67J19.1-RELATED"/>
    <property type="match status" value="1"/>
</dbReference>
<comment type="caution">
    <text evidence="10">The sequence shown here is derived from an EMBL/GenBank/DDBJ whole genome shotgun (WGS) entry which is preliminary data.</text>
</comment>
<dbReference type="Pfam" id="PF03070">
    <property type="entry name" value="TENA_THI-4"/>
    <property type="match status" value="1"/>
</dbReference>
<dbReference type="InterPro" id="IPR016084">
    <property type="entry name" value="Haem_Oase-like_multi-hlx"/>
</dbReference>
<sequence>MTLTDELKIIRDKYMGQIHEMPFVMNLAAGQLTQAQRDYYIAQDHYYVETFTKYSTRVYNQLIMQGYQLPGMLSDESDAHAALQANPENIAQIKPGQHNESYLAHMAEQTSQGDVLAGVLSLLPCVESYYLIAKAGLDTGEVNTNYRAWFDFYTSKKYHDWVVLYWQVLNDYLANPQQRTLTDFSYVDIYVKSYQHEIAFWQKAADAAY</sequence>
<dbReference type="PANTHER" id="PTHR43198">
    <property type="entry name" value="BIFUNCTIONAL TH2 PROTEIN"/>
    <property type="match status" value="1"/>
</dbReference>
<comment type="catalytic activity">
    <reaction evidence="1">
        <text>4-amino-5-aminomethyl-2-methylpyrimidine + H2O = 4-amino-5-hydroxymethyl-2-methylpyrimidine + NH4(+)</text>
        <dbReference type="Rhea" id="RHEA:31799"/>
        <dbReference type="ChEBI" id="CHEBI:15377"/>
        <dbReference type="ChEBI" id="CHEBI:16892"/>
        <dbReference type="ChEBI" id="CHEBI:28938"/>
        <dbReference type="ChEBI" id="CHEBI:63416"/>
        <dbReference type="EC" id="3.5.99.2"/>
    </reaction>
</comment>
<evidence type="ECO:0000256" key="8">
    <source>
        <dbReference type="ARBA" id="ARBA00048337"/>
    </source>
</evidence>
<feature type="domain" description="Thiaminase-2/PQQC" evidence="9">
    <location>
        <begin position="83"/>
        <end position="206"/>
    </location>
</feature>
<gene>
    <name evidence="10" type="ORF">OIT44_03555</name>
</gene>
<comment type="similarity">
    <text evidence="3">Belongs to the TenA family.</text>
</comment>
<name>A0ABT3E401_9LACO</name>
<evidence type="ECO:0000313" key="11">
    <source>
        <dbReference type="Proteomes" id="UP001526225"/>
    </source>
</evidence>
<dbReference type="EMBL" id="JAOZFE010000003">
    <property type="protein sequence ID" value="MCW0953148.1"/>
    <property type="molecule type" value="Genomic_DNA"/>
</dbReference>
<dbReference type="CDD" id="cd16099">
    <property type="entry name" value="TenA_PqqC-like"/>
    <property type="match status" value="1"/>
</dbReference>
<comment type="subunit">
    <text evidence="4">Homotetramer.</text>
</comment>
<evidence type="ECO:0000256" key="7">
    <source>
        <dbReference type="ARBA" id="ARBA00022977"/>
    </source>
</evidence>
<evidence type="ECO:0000256" key="2">
    <source>
        <dbReference type="ARBA" id="ARBA00004948"/>
    </source>
</evidence>
<evidence type="ECO:0000256" key="5">
    <source>
        <dbReference type="ARBA" id="ARBA00012684"/>
    </source>
</evidence>
<dbReference type="EC" id="3.5.99.2" evidence="5"/>
<dbReference type="RefSeq" id="WP_213409572.1">
    <property type="nucleotide sequence ID" value="NZ_CP074441.1"/>
</dbReference>
<comment type="catalytic activity">
    <reaction evidence="8">
        <text>thiamine + H2O = 5-(2-hydroxyethyl)-4-methylthiazole + 4-amino-5-hydroxymethyl-2-methylpyrimidine + H(+)</text>
        <dbReference type="Rhea" id="RHEA:17509"/>
        <dbReference type="ChEBI" id="CHEBI:15377"/>
        <dbReference type="ChEBI" id="CHEBI:15378"/>
        <dbReference type="ChEBI" id="CHEBI:16892"/>
        <dbReference type="ChEBI" id="CHEBI:17957"/>
        <dbReference type="ChEBI" id="CHEBI:18385"/>
        <dbReference type="EC" id="3.5.99.2"/>
    </reaction>
</comment>